<gene>
    <name evidence="5" type="ORF">HNY73_022200</name>
</gene>
<reference evidence="5" key="1">
    <citation type="journal article" date="2020" name="bioRxiv">
        <title>Chromosome-level reference genome of the European wasp spider Argiope bruennichi: a resource for studies on range expansion and evolutionary adaptation.</title>
        <authorList>
            <person name="Sheffer M.M."/>
            <person name="Hoppe A."/>
            <person name="Krehenwinkel H."/>
            <person name="Uhl G."/>
            <person name="Kuss A.W."/>
            <person name="Jensen L."/>
            <person name="Jensen C."/>
            <person name="Gillespie R.G."/>
            <person name="Hoff K.J."/>
            <person name="Prost S."/>
        </authorList>
    </citation>
    <scope>NUCLEOTIDE SEQUENCE</scope>
</reference>
<evidence type="ECO:0000313" key="5">
    <source>
        <dbReference type="EMBL" id="KAF8764082.1"/>
    </source>
</evidence>
<feature type="compositionally biased region" description="Basic and acidic residues" evidence="2">
    <location>
        <begin position="88"/>
        <end position="109"/>
    </location>
</feature>
<dbReference type="InterPro" id="IPR006767">
    <property type="entry name" value="Cwf19-like_C_dom-2"/>
</dbReference>
<proteinExistence type="inferred from homology"/>
<keyword evidence="6" id="KW-1185">Reference proteome</keyword>
<feature type="compositionally biased region" description="Basic and acidic residues" evidence="2">
    <location>
        <begin position="252"/>
        <end position="286"/>
    </location>
</feature>
<feature type="compositionally biased region" description="Basic and acidic residues" evidence="2">
    <location>
        <begin position="1"/>
        <end position="11"/>
    </location>
</feature>
<evidence type="ECO:0000256" key="2">
    <source>
        <dbReference type="SAM" id="MobiDB-lite"/>
    </source>
</evidence>
<feature type="compositionally biased region" description="Basic and acidic residues" evidence="2">
    <location>
        <begin position="203"/>
        <end position="239"/>
    </location>
</feature>
<dbReference type="SUPFAM" id="SSF54197">
    <property type="entry name" value="HIT-like"/>
    <property type="match status" value="1"/>
</dbReference>
<dbReference type="EMBL" id="JABXBU010002231">
    <property type="protein sequence ID" value="KAF8764082.1"/>
    <property type="molecule type" value="Genomic_DNA"/>
</dbReference>
<dbReference type="Gene3D" id="3.30.428.10">
    <property type="entry name" value="HIT-like"/>
    <property type="match status" value="1"/>
</dbReference>
<feature type="domain" description="Cwf19-like C-terminal" evidence="4">
    <location>
        <begin position="511"/>
        <end position="599"/>
    </location>
</feature>
<dbReference type="PANTHER" id="PTHR12072:SF5">
    <property type="entry name" value="CWF19-LIKE PROTEIN 2"/>
    <property type="match status" value="1"/>
</dbReference>
<feature type="region of interest" description="Disordered" evidence="2">
    <location>
        <begin position="378"/>
        <end position="398"/>
    </location>
</feature>
<dbReference type="Pfam" id="PF04676">
    <property type="entry name" value="CwfJ_C_2"/>
    <property type="match status" value="1"/>
</dbReference>
<dbReference type="GO" id="GO:0071014">
    <property type="term" value="C:post-mRNA release spliceosomal complex"/>
    <property type="evidence" value="ECO:0007669"/>
    <property type="project" value="TreeGrafter"/>
</dbReference>
<accession>A0A8T0E025</accession>
<evidence type="ECO:0000256" key="1">
    <source>
        <dbReference type="ARBA" id="ARBA00006795"/>
    </source>
</evidence>
<protein>
    <submittedName>
        <fullName evidence="5">CWF19-like protein 2 like protein</fullName>
    </submittedName>
</protein>
<evidence type="ECO:0000313" key="6">
    <source>
        <dbReference type="Proteomes" id="UP000807504"/>
    </source>
</evidence>
<evidence type="ECO:0000259" key="3">
    <source>
        <dbReference type="Pfam" id="PF04676"/>
    </source>
</evidence>
<name>A0A8T0E025_ARGBR</name>
<comment type="similarity">
    <text evidence="1">Belongs to the CWF19 family.</text>
</comment>
<feature type="compositionally biased region" description="Basic and acidic residues" evidence="2">
    <location>
        <begin position="53"/>
        <end position="62"/>
    </location>
</feature>
<dbReference type="InterPro" id="IPR036265">
    <property type="entry name" value="HIT-like_sf"/>
</dbReference>
<dbReference type="InterPro" id="IPR006768">
    <property type="entry name" value="Cwf19-like_C_dom-1"/>
</dbReference>
<feature type="compositionally biased region" description="Basic and acidic residues" evidence="2">
    <location>
        <begin position="306"/>
        <end position="317"/>
    </location>
</feature>
<feature type="region of interest" description="Disordered" evidence="2">
    <location>
        <begin position="1"/>
        <end position="138"/>
    </location>
</feature>
<feature type="region of interest" description="Disordered" evidence="2">
    <location>
        <begin position="410"/>
        <end position="437"/>
    </location>
</feature>
<dbReference type="Pfam" id="PF04677">
    <property type="entry name" value="CwfJ_C_1"/>
    <property type="match status" value="1"/>
</dbReference>
<feature type="region of interest" description="Disordered" evidence="2">
    <location>
        <begin position="185"/>
        <end position="345"/>
    </location>
</feature>
<feature type="compositionally biased region" description="Basic and acidic residues" evidence="2">
    <location>
        <begin position="326"/>
        <end position="338"/>
    </location>
</feature>
<dbReference type="InterPro" id="IPR040194">
    <property type="entry name" value="Cwf19-like"/>
</dbReference>
<feature type="domain" description="Cwf19-like protein C-terminal" evidence="3">
    <location>
        <begin position="643"/>
        <end position="724"/>
    </location>
</feature>
<dbReference type="PANTHER" id="PTHR12072">
    <property type="entry name" value="CWF19, CELL CYCLE CONTROL PROTEIN"/>
    <property type="match status" value="1"/>
</dbReference>
<dbReference type="Proteomes" id="UP000807504">
    <property type="component" value="Unassembled WGS sequence"/>
</dbReference>
<feature type="compositionally biased region" description="Basic residues" evidence="2">
    <location>
        <begin position="12"/>
        <end position="25"/>
    </location>
</feature>
<organism evidence="5 6">
    <name type="scientific">Argiope bruennichi</name>
    <name type="common">Wasp spider</name>
    <name type="synonym">Aranea bruennichi</name>
    <dbReference type="NCBI Taxonomy" id="94029"/>
    <lineage>
        <taxon>Eukaryota</taxon>
        <taxon>Metazoa</taxon>
        <taxon>Ecdysozoa</taxon>
        <taxon>Arthropoda</taxon>
        <taxon>Chelicerata</taxon>
        <taxon>Arachnida</taxon>
        <taxon>Araneae</taxon>
        <taxon>Araneomorphae</taxon>
        <taxon>Entelegynae</taxon>
        <taxon>Araneoidea</taxon>
        <taxon>Araneidae</taxon>
        <taxon>Argiope</taxon>
    </lineage>
</organism>
<evidence type="ECO:0000259" key="4">
    <source>
        <dbReference type="Pfam" id="PF04677"/>
    </source>
</evidence>
<dbReference type="AlphaFoldDB" id="A0A8T0E025"/>
<dbReference type="GO" id="GO:0000398">
    <property type="term" value="P:mRNA splicing, via spliceosome"/>
    <property type="evidence" value="ECO:0007669"/>
    <property type="project" value="TreeGrafter"/>
</dbReference>
<reference evidence="5" key="2">
    <citation type="submission" date="2020-06" db="EMBL/GenBank/DDBJ databases">
        <authorList>
            <person name="Sheffer M."/>
        </authorList>
    </citation>
    <scope>NUCLEOTIDE SEQUENCE</scope>
</reference>
<sequence>MKEKKSHDSSSKHKHKKSKKHKKEKERKSSSHQSDSDEIEWVEAPPPPPPNVREPKEERQEWMNEELFVSTLSREEMKSGSSNRERKKLALEKQQEKEEAIKQARELNPHWKNNGSGLPDEEPDVKSLQLPSSSVGDGGYNYLKKAYIRIQEQAQREGRSMEEVAVERWGSLDKLVSMIDEAEARMETHSRDRYKSHHKRHKDYREREHSNHFQKPSDHHRSPSPEHSYRFQKPRDYDRNRKKNYLVSSSTDQKRKFYDDVSTFDEKDHSSQQEKTTKSGKEDCMVWERTSSSSSKPRVPAWKKVKAIEENPSKHEIEEQEQESVPEDRSSDSRKSTSHEPAVICSEDDLNRLAAKYFKANLSGDVAEASRLKEELDKARESFKSKGMKSDSEASTRQKEKVLLTKMNSSGYQQPISSSREEAGFDRNSGSKKRSEKFFDDTSRYSLKQMFEREKLTTTDDNIEMFLDVAAECNDKNARDEDDETSDISKKARQKMSHSVQEEKDIGRAIQQHQKLSFALKKCVYCMDNPDMKRHLIVSISEHAYLCLPSFQSLTEHHCLIVPKRHVSSFLQLDEDEWNDVEDMKNTLRRFFKKKDKTSSLFGLFKTLGMYSIKLQGGRLCKRHTSCNSTPFQNKALLESEEEWTHNIKLIDLTRKGLRRSVPKSLPYFCISFDPSVHAGFAHVIEDEKQFPKHFGKEVVGGMLDIDYHHLYKNKKDDPVKKSAEALHLTRMLEKFTEGKE</sequence>
<comment type="caution">
    <text evidence="5">The sequence shown here is derived from an EMBL/GenBank/DDBJ whole genome shotgun (WGS) entry which is preliminary data.</text>
</comment>